<dbReference type="GO" id="GO:0000271">
    <property type="term" value="P:polysaccharide biosynthetic process"/>
    <property type="evidence" value="ECO:0007669"/>
    <property type="project" value="TreeGrafter"/>
</dbReference>
<dbReference type="PANTHER" id="PTHR23028:SF131">
    <property type="entry name" value="BLR2367 PROTEIN"/>
    <property type="match status" value="1"/>
</dbReference>
<dbReference type="AlphaFoldDB" id="A0AAW6RGB3"/>
<accession>A0AAW6RGB3</accession>
<comment type="caution">
    <text evidence="3">The sequence shown here is derived from an EMBL/GenBank/DDBJ whole genome shotgun (WGS) entry which is preliminary data.</text>
</comment>
<feature type="transmembrane region" description="Helical" evidence="1">
    <location>
        <begin position="81"/>
        <end position="103"/>
    </location>
</feature>
<proteinExistence type="predicted"/>
<evidence type="ECO:0000313" key="3">
    <source>
        <dbReference type="EMBL" id="MDG9699179.1"/>
    </source>
</evidence>
<evidence type="ECO:0000313" key="4">
    <source>
        <dbReference type="Proteomes" id="UP001237156"/>
    </source>
</evidence>
<feature type="transmembrane region" description="Helical" evidence="1">
    <location>
        <begin position="123"/>
        <end position="147"/>
    </location>
</feature>
<sequence>MNPKNDWLQALRALAALAVLFFHMAPHWALSPHLAPAQAWMHWGFSGVDVFFVLSGFVVYQTADKPSYSARRFLLRRGLRIYLGYWPVLLLTAALAWAASAWPPLGKAVRSALLLSPSLFDNWVPTAWSLTYELYFYLWIALVFLFAPRWRASAMLAAFTALLLWNAAWYFWRYPTVQAGLQPARFALTGLGLEFLAGALWAHLRKRHACLHAAAYAKWLALAGACCIVYGLGMGSQSPMYDRIEFMRAATFGVAGFGFLLVALAFSDWQWRTPRPLVALGDASYALYLLHPLLLDQSSHLRVRLPAGSLLALDAFLLALPVAISAISLLWFRWIEWPLFNRAAASGWARRLTGHPAR</sequence>
<feature type="domain" description="Acyltransferase 3" evidence="2">
    <location>
        <begin position="5"/>
        <end position="320"/>
    </location>
</feature>
<keyword evidence="1" id="KW-0812">Transmembrane</keyword>
<feature type="transmembrane region" description="Helical" evidence="1">
    <location>
        <begin position="246"/>
        <end position="265"/>
    </location>
</feature>
<feature type="transmembrane region" description="Helical" evidence="1">
    <location>
        <begin position="39"/>
        <end position="60"/>
    </location>
</feature>
<dbReference type="GO" id="GO:0016020">
    <property type="term" value="C:membrane"/>
    <property type="evidence" value="ECO:0007669"/>
    <property type="project" value="TreeGrafter"/>
</dbReference>
<keyword evidence="4" id="KW-1185">Reference proteome</keyword>
<dbReference type="RefSeq" id="WP_279524123.1">
    <property type="nucleotide sequence ID" value="NZ_JARVII010000008.1"/>
</dbReference>
<name>A0AAW6RGB3_9BURK</name>
<dbReference type="InterPro" id="IPR002656">
    <property type="entry name" value="Acyl_transf_3_dom"/>
</dbReference>
<dbReference type="InterPro" id="IPR050879">
    <property type="entry name" value="Acyltransferase_3"/>
</dbReference>
<keyword evidence="3" id="KW-0012">Acyltransferase</keyword>
<dbReference type="PANTHER" id="PTHR23028">
    <property type="entry name" value="ACETYLTRANSFERASE"/>
    <property type="match status" value="1"/>
</dbReference>
<evidence type="ECO:0000256" key="1">
    <source>
        <dbReference type="SAM" id="Phobius"/>
    </source>
</evidence>
<keyword evidence="1" id="KW-1133">Transmembrane helix</keyword>
<keyword evidence="1" id="KW-0472">Membrane</keyword>
<dbReference type="Proteomes" id="UP001237156">
    <property type="component" value="Unassembled WGS sequence"/>
</dbReference>
<dbReference type="EMBL" id="JARVII010000008">
    <property type="protein sequence ID" value="MDG9699179.1"/>
    <property type="molecule type" value="Genomic_DNA"/>
</dbReference>
<feature type="transmembrane region" description="Helical" evidence="1">
    <location>
        <begin position="277"/>
        <end position="295"/>
    </location>
</feature>
<feature type="transmembrane region" description="Helical" evidence="1">
    <location>
        <begin position="154"/>
        <end position="172"/>
    </location>
</feature>
<feature type="transmembrane region" description="Helical" evidence="1">
    <location>
        <begin position="184"/>
        <end position="204"/>
    </location>
</feature>
<dbReference type="GO" id="GO:0016747">
    <property type="term" value="F:acyltransferase activity, transferring groups other than amino-acyl groups"/>
    <property type="evidence" value="ECO:0007669"/>
    <property type="project" value="InterPro"/>
</dbReference>
<organism evidence="3 4">
    <name type="scientific">Ottowia cancrivicina</name>
    <dbReference type="NCBI Taxonomy" id="3040346"/>
    <lineage>
        <taxon>Bacteria</taxon>
        <taxon>Pseudomonadati</taxon>
        <taxon>Pseudomonadota</taxon>
        <taxon>Betaproteobacteria</taxon>
        <taxon>Burkholderiales</taxon>
        <taxon>Comamonadaceae</taxon>
        <taxon>Ottowia</taxon>
    </lineage>
</organism>
<dbReference type="Pfam" id="PF01757">
    <property type="entry name" value="Acyl_transf_3"/>
    <property type="match status" value="1"/>
</dbReference>
<evidence type="ECO:0000259" key="2">
    <source>
        <dbReference type="Pfam" id="PF01757"/>
    </source>
</evidence>
<protein>
    <submittedName>
        <fullName evidence="3">Acyltransferase family protein</fullName>
    </submittedName>
</protein>
<gene>
    <name evidence="3" type="ORF">QB898_05490</name>
</gene>
<reference evidence="3 4" key="1">
    <citation type="submission" date="2023-04" db="EMBL/GenBank/DDBJ databases">
        <title>Ottowia paracancer sp. nov., isolated from human stomach.</title>
        <authorList>
            <person name="Song Y."/>
        </authorList>
    </citation>
    <scope>NUCLEOTIDE SEQUENCE [LARGE SCALE GENOMIC DNA]</scope>
    <source>
        <strain evidence="3 4">10c7w1</strain>
    </source>
</reference>
<feature type="transmembrane region" description="Helical" evidence="1">
    <location>
        <begin position="216"/>
        <end position="234"/>
    </location>
</feature>
<keyword evidence="3" id="KW-0808">Transferase</keyword>
<feature type="transmembrane region" description="Helical" evidence="1">
    <location>
        <begin position="307"/>
        <end position="332"/>
    </location>
</feature>